<evidence type="ECO:0000256" key="1">
    <source>
        <dbReference type="SAM" id="MobiDB-lite"/>
    </source>
</evidence>
<dbReference type="GO" id="GO:0000470">
    <property type="term" value="P:maturation of LSU-rRNA"/>
    <property type="evidence" value="ECO:0007669"/>
    <property type="project" value="TreeGrafter"/>
</dbReference>
<keyword evidence="3" id="KW-1185">Reference proteome</keyword>
<dbReference type="PANTHER" id="PTHR15002:SF0">
    <property type="entry name" value="RIBOSOMAL BIOGENESIS PROTEIN LAS1L"/>
    <property type="match status" value="1"/>
</dbReference>
<feature type="region of interest" description="Disordered" evidence="1">
    <location>
        <begin position="344"/>
        <end position="369"/>
    </location>
</feature>
<sequence>MPFFFYTSYPGSIPDANNMNEVVKMKKNRHVVAWYNKAEFDHVREHLFSGDPSLQKHSLGRISAWKCRLSSNTPVAIGLTADLVRCQVMDRRGQLDGHELVMVYGTAIVRFVNLITERQQGRVARSLRHLAGKLNIPEWIVNMRHDFTHNKPPSLKWCRKGCKTALEWLQQEYWNRQLNTAAWDSDGEEDDGCKDNMRQRDMEAYGKARELLISYEKEQYQHQASEGGYNSEQNWPSPFADMSWLLAEIKQCASDSFHVLLDALLEEGFMLRWQQLLSACMDAPFTSTPHLLKLIFDDMDHPLPVETQHNLIRLSSIYTQQPESALLRKDATIYTVDSLHEMQRKQRRERAEKSSVHREMSEGKVPGQTDDPSYLMIDTYSLMKASDQPVEVESHSSLKTTLALKFDGGPDDRVYSHVISLTWSRRIPIFYNRKNSSLK</sequence>
<dbReference type="PANTHER" id="PTHR15002">
    <property type="entry name" value="RIBOSOMAL BIOGENESIS PROTEIN LAS1L"/>
    <property type="match status" value="1"/>
</dbReference>
<organism evidence="2 3">
    <name type="scientific">Knipowitschia caucasica</name>
    <name type="common">Caucasian dwarf goby</name>
    <name type="synonym">Pomatoschistus caucasicus</name>
    <dbReference type="NCBI Taxonomy" id="637954"/>
    <lineage>
        <taxon>Eukaryota</taxon>
        <taxon>Metazoa</taxon>
        <taxon>Chordata</taxon>
        <taxon>Craniata</taxon>
        <taxon>Vertebrata</taxon>
        <taxon>Euteleostomi</taxon>
        <taxon>Actinopterygii</taxon>
        <taxon>Neopterygii</taxon>
        <taxon>Teleostei</taxon>
        <taxon>Neoteleostei</taxon>
        <taxon>Acanthomorphata</taxon>
        <taxon>Gobiaria</taxon>
        <taxon>Gobiiformes</taxon>
        <taxon>Gobioidei</taxon>
        <taxon>Gobiidae</taxon>
        <taxon>Gobiinae</taxon>
        <taxon>Knipowitschia</taxon>
    </lineage>
</organism>
<gene>
    <name evidence="2" type="ORF">KC01_LOCUS34002</name>
</gene>
<dbReference type="AlphaFoldDB" id="A0AAV2M0M4"/>
<dbReference type="EMBL" id="OZ035827">
    <property type="protein sequence ID" value="CAL1606897.1"/>
    <property type="molecule type" value="Genomic_DNA"/>
</dbReference>
<dbReference type="GO" id="GO:0000460">
    <property type="term" value="P:maturation of 5.8S rRNA"/>
    <property type="evidence" value="ECO:0007669"/>
    <property type="project" value="TreeGrafter"/>
</dbReference>
<dbReference type="Pfam" id="PF04031">
    <property type="entry name" value="Las1"/>
    <property type="match status" value="1"/>
</dbReference>
<name>A0AAV2M0M4_KNICA</name>
<dbReference type="GO" id="GO:0030687">
    <property type="term" value="C:preribosome, large subunit precursor"/>
    <property type="evidence" value="ECO:0007669"/>
    <property type="project" value="TreeGrafter"/>
</dbReference>
<dbReference type="Proteomes" id="UP001497482">
    <property type="component" value="Chromosome 5"/>
</dbReference>
<dbReference type="GO" id="GO:0004519">
    <property type="term" value="F:endonuclease activity"/>
    <property type="evidence" value="ECO:0007669"/>
    <property type="project" value="InterPro"/>
</dbReference>
<feature type="compositionally biased region" description="Basic and acidic residues" evidence="1">
    <location>
        <begin position="344"/>
        <end position="362"/>
    </location>
</feature>
<protein>
    <recommendedName>
        <fullName evidence="4">Ribosomal biogenesis protein LAS1L</fullName>
    </recommendedName>
</protein>
<dbReference type="InterPro" id="IPR007174">
    <property type="entry name" value="Las1"/>
</dbReference>
<accession>A0AAV2M0M4</accession>
<evidence type="ECO:0008006" key="4">
    <source>
        <dbReference type="Google" id="ProtNLM"/>
    </source>
</evidence>
<evidence type="ECO:0000313" key="3">
    <source>
        <dbReference type="Proteomes" id="UP001497482"/>
    </source>
</evidence>
<proteinExistence type="predicted"/>
<reference evidence="2 3" key="1">
    <citation type="submission" date="2024-04" db="EMBL/GenBank/DDBJ databases">
        <authorList>
            <person name="Waldvogel A.-M."/>
            <person name="Schoenle A."/>
        </authorList>
    </citation>
    <scope>NUCLEOTIDE SEQUENCE [LARGE SCALE GENOMIC DNA]</scope>
</reference>
<dbReference type="GO" id="GO:0090730">
    <property type="term" value="C:Las1 complex"/>
    <property type="evidence" value="ECO:0007669"/>
    <property type="project" value="InterPro"/>
</dbReference>
<evidence type="ECO:0000313" key="2">
    <source>
        <dbReference type="EMBL" id="CAL1606897.1"/>
    </source>
</evidence>